<gene>
    <name evidence="8" type="ORF">KUTeg_019309</name>
</gene>
<evidence type="ECO:0000256" key="6">
    <source>
        <dbReference type="SAM" id="Coils"/>
    </source>
</evidence>
<dbReference type="InterPro" id="IPR045144">
    <property type="entry name" value="TAF4"/>
</dbReference>
<reference evidence="8 9" key="1">
    <citation type="submission" date="2022-12" db="EMBL/GenBank/DDBJ databases">
        <title>Chromosome-level genome of Tegillarca granosa.</title>
        <authorList>
            <person name="Kim J."/>
        </authorList>
    </citation>
    <scope>NUCLEOTIDE SEQUENCE [LARGE SCALE GENOMIC DNA]</scope>
    <source>
        <strain evidence="8">Teg-2019</strain>
        <tissue evidence="8">Adductor muscle</tissue>
    </source>
</reference>
<feature type="coiled-coil region" evidence="6">
    <location>
        <begin position="37"/>
        <end position="76"/>
    </location>
</feature>
<evidence type="ECO:0000313" key="8">
    <source>
        <dbReference type="EMBL" id="KAJ8302913.1"/>
    </source>
</evidence>
<evidence type="ECO:0000256" key="3">
    <source>
        <dbReference type="ARBA" id="ARBA00023015"/>
    </source>
</evidence>
<dbReference type="EMBL" id="JARBDR010000917">
    <property type="protein sequence ID" value="KAJ8302913.1"/>
    <property type="molecule type" value="Genomic_DNA"/>
</dbReference>
<keyword evidence="3" id="KW-0805">Transcription regulation</keyword>
<keyword evidence="9" id="KW-1185">Reference proteome</keyword>
<comment type="subcellular location">
    <subcellularLocation>
        <location evidence="1">Nucleus</location>
    </subcellularLocation>
</comment>
<dbReference type="PANTHER" id="PTHR15138">
    <property type="entry name" value="TRANSCRIPTION INITIATION FACTOR TFIID SUBUNIT 4"/>
    <property type="match status" value="1"/>
</dbReference>
<sequence>MSNIHVHLVLLFQMNDKFEITKDVKSQLKFLDELDKLEKKRHEEQEWEKIMKAARLQQAEIERTRQQEANETALAAIGPRKKRKTDFSESSQGMKVFLNYM</sequence>
<name>A0ABQ9EC56_TEGGR</name>
<comment type="caution">
    <text evidence="8">The sequence shown here is derived from an EMBL/GenBank/DDBJ whole genome shotgun (WGS) entry which is preliminary data.</text>
</comment>
<evidence type="ECO:0000259" key="7">
    <source>
        <dbReference type="Pfam" id="PF05236"/>
    </source>
</evidence>
<feature type="domain" description="Transcription initiation factor TFIID component TAF4 C-terminal" evidence="7">
    <location>
        <begin position="12"/>
        <end position="91"/>
    </location>
</feature>
<proteinExistence type="inferred from homology"/>
<dbReference type="PANTHER" id="PTHR15138:SF14">
    <property type="entry name" value="TRANSCRIPTION INITIATION FACTOR TFIID SUBUNIT 4"/>
    <property type="match status" value="1"/>
</dbReference>
<evidence type="ECO:0000313" key="9">
    <source>
        <dbReference type="Proteomes" id="UP001217089"/>
    </source>
</evidence>
<comment type="similarity">
    <text evidence="2">Belongs to the TAF4 family.</text>
</comment>
<evidence type="ECO:0000256" key="4">
    <source>
        <dbReference type="ARBA" id="ARBA00023163"/>
    </source>
</evidence>
<evidence type="ECO:0000256" key="5">
    <source>
        <dbReference type="ARBA" id="ARBA00023242"/>
    </source>
</evidence>
<keyword evidence="4" id="KW-0804">Transcription</keyword>
<evidence type="ECO:0000256" key="2">
    <source>
        <dbReference type="ARBA" id="ARBA00006178"/>
    </source>
</evidence>
<dbReference type="InterPro" id="IPR007900">
    <property type="entry name" value="TAF4_C"/>
</dbReference>
<protein>
    <recommendedName>
        <fullName evidence="7">Transcription initiation factor TFIID component TAF4 C-terminal domain-containing protein</fullName>
    </recommendedName>
</protein>
<keyword evidence="5" id="KW-0539">Nucleus</keyword>
<evidence type="ECO:0000256" key="1">
    <source>
        <dbReference type="ARBA" id="ARBA00004123"/>
    </source>
</evidence>
<dbReference type="Pfam" id="PF05236">
    <property type="entry name" value="TAF4"/>
    <property type="match status" value="1"/>
</dbReference>
<dbReference type="Proteomes" id="UP001217089">
    <property type="component" value="Unassembled WGS sequence"/>
</dbReference>
<accession>A0ABQ9EC56</accession>
<keyword evidence="6" id="KW-0175">Coiled coil</keyword>
<organism evidence="8 9">
    <name type="scientific">Tegillarca granosa</name>
    <name type="common">Malaysian cockle</name>
    <name type="synonym">Anadara granosa</name>
    <dbReference type="NCBI Taxonomy" id="220873"/>
    <lineage>
        <taxon>Eukaryota</taxon>
        <taxon>Metazoa</taxon>
        <taxon>Spiralia</taxon>
        <taxon>Lophotrochozoa</taxon>
        <taxon>Mollusca</taxon>
        <taxon>Bivalvia</taxon>
        <taxon>Autobranchia</taxon>
        <taxon>Pteriomorphia</taxon>
        <taxon>Arcoida</taxon>
        <taxon>Arcoidea</taxon>
        <taxon>Arcidae</taxon>
        <taxon>Tegillarca</taxon>
    </lineage>
</organism>